<dbReference type="PANTHER" id="PTHR36924:SF1">
    <property type="entry name" value="ANTITOXIN HIGA-1"/>
    <property type="match status" value="1"/>
</dbReference>
<feature type="domain" description="HTH cro/C1-type" evidence="2">
    <location>
        <begin position="25"/>
        <end position="67"/>
    </location>
</feature>
<evidence type="ECO:0000313" key="4">
    <source>
        <dbReference type="Proteomes" id="UP000295550"/>
    </source>
</evidence>
<comment type="caution">
    <text evidence="3">The sequence shown here is derived from an EMBL/GenBank/DDBJ whole genome shotgun (WGS) entry which is preliminary data.</text>
</comment>
<dbReference type="InterPro" id="IPR013430">
    <property type="entry name" value="Toxin_antidote_HigA"/>
</dbReference>
<dbReference type="Proteomes" id="UP000295550">
    <property type="component" value="Unassembled WGS sequence"/>
</dbReference>
<dbReference type="AlphaFoldDB" id="A0A4R4J6A9"/>
<dbReference type="Gene3D" id="1.10.260.40">
    <property type="entry name" value="lambda repressor-like DNA-binding domains"/>
    <property type="match status" value="1"/>
</dbReference>
<dbReference type="RefSeq" id="WP_132346442.1">
    <property type="nucleotide sequence ID" value="NZ_CAWOLF010000015.1"/>
</dbReference>
<evidence type="ECO:0000256" key="1">
    <source>
        <dbReference type="ARBA" id="ARBA00023125"/>
    </source>
</evidence>
<sequence>MRQAIVSHPGVMVSNILEDLGVGVRQFAKNIGVTPATVSRFLSGKTALTPALAIRLSAALGSNPAFWMRLQTNYDLRQLEDEIDTSGIVLYGDRNETPQATSKH</sequence>
<dbReference type="EMBL" id="PUJX01000015">
    <property type="protein sequence ID" value="TDB48751.1"/>
    <property type="molecule type" value="Genomic_DNA"/>
</dbReference>
<proteinExistence type="predicted"/>
<dbReference type="SUPFAM" id="SSF47413">
    <property type="entry name" value="lambda repressor-like DNA-binding domains"/>
    <property type="match status" value="1"/>
</dbReference>
<dbReference type="PROSITE" id="PS50943">
    <property type="entry name" value="HTH_CROC1"/>
    <property type="match status" value="1"/>
</dbReference>
<dbReference type="InterPro" id="IPR010982">
    <property type="entry name" value="Lambda_DNA-bd_dom_sf"/>
</dbReference>
<organism evidence="3 4">
    <name type="scientific">Photorhabdus luminescens subsp. mexicana</name>
    <dbReference type="NCBI Taxonomy" id="2100167"/>
    <lineage>
        <taxon>Bacteria</taxon>
        <taxon>Pseudomonadati</taxon>
        <taxon>Pseudomonadota</taxon>
        <taxon>Gammaproteobacteria</taxon>
        <taxon>Enterobacterales</taxon>
        <taxon>Morganellaceae</taxon>
        <taxon>Photorhabdus</taxon>
    </lineage>
</organism>
<dbReference type="GO" id="GO:0003677">
    <property type="term" value="F:DNA binding"/>
    <property type="evidence" value="ECO:0007669"/>
    <property type="project" value="UniProtKB-KW"/>
</dbReference>
<dbReference type="PANTHER" id="PTHR36924">
    <property type="entry name" value="ANTITOXIN HIGA-1"/>
    <property type="match status" value="1"/>
</dbReference>
<reference evidence="3 4" key="1">
    <citation type="journal article" date="2019" name="Int. J. Syst. Evol. Microbiol.">
        <title>Photorhabdus khanii subsp. guanajuatensis subsp. nov., isolated from Heterorhabditis atacamensis, and Photorhabdus luminescens subsp. mexicana subsp. nov., isolated from Heterorhabditis mexicana entomopathogenic nematodes.</title>
        <authorList>
            <person name="Machado R.A.R."/>
            <person name="Bruno P."/>
            <person name="Arce C.C.M."/>
            <person name="Liechti N."/>
            <person name="Kohler A."/>
            <person name="Bernal J."/>
            <person name="Bruggmann R."/>
            <person name="Turlings T.C.J."/>
        </authorList>
    </citation>
    <scope>NUCLEOTIDE SEQUENCE [LARGE SCALE GENOMIC DNA]</scope>
    <source>
        <strain evidence="3 4">MEX47-22</strain>
    </source>
</reference>
<accession>A0A4R4J6A9</accession>
<dbReference type="NCBIfam" id="TIGR02607">
    <property type="entry name" value="antidote_HigA"/>
    <property type="match status" value="1"/>
</dbReference>
<dbReference type="CDD" id="cd00093">
    <property type="entry name" value="HTH_XRE"/>
    <property type="match status" value="1"/>
</dbReference>
<dbReference type="Pfam" id="PF01381">
    <property type="entry name" value="HTH_3"/>
    <property type="match status" value="1"/>
</dbReference>
<evidence type="ECO:0000259" key="2">
    <source>
        <dbReference type="PROSITE" id="PS50943"/>
    </source>
</evidence>
<gene>
    <name evidence="3" type="primary">higA</name>
    <name evidence="3" type="ORF">C5468_15350</name>
</gene>
<dbReference type="SMART" id="SM00530">
    <property type="entry name" value="HTH_XRE"/>
    <property type="match status" value="1"/>
</dbReference>
<keyword evidence="1" id="KW-0238">DNA-binding</keyword>
<evidence type="ECO:0000313" key="3">
    <source>
        <dbReference type="EMBL" id="TDB48751.1"/>
    </source>
</evidence>
<name>A0A4R4J6A9_PHOLU</name>
<protein>
    <submittedName>
        <fullName evidence="3">Addiction module antidote protein, HigA family</fullName>
    </submittedName>
</protein>
<dbReference type="InterPro" id="IPR001387">
    <property type="entry name" value="Cro/C1-type_HTH"/>
</dbReference>